<evidence type="ECO:0000313" key="5">
    <source>
        <dbReference type="EMBL" id="MDV2480977.1"/>
    </source>
</evidence>
<proteinExistence type="inferred from homology"/>
<dbReference type="InterPro" id="IPR012827">
    <property type="entry name" value="Hemerythrin_metal-bd"/>
</dbReference>
<evidence type="ECO:0000256" key="1">
    <source>
        <dbReference type="ARBA" id="ARBA00010587"/>
    </source>
</evidence>
<dbReference type="InterPro" id="IPR012312">
    <property type="entry name" value="Hemerythrin-like"/>
</dbReference>
<reference evidence="5 6" key="1">
    <citation type="submission" date="2019-10" db="EMBL/GenBank/DDBJ databases">
        <title>Isolation and characterization of Methanoculleus sp. Wushi-C6 from a hot spring well.</title>
        <authorList>
            <person name="Chen S.-C."/>
            <person name="Lan Z.-H."/>
            <person name="You Y.-T."/>
            <person name="Lai M.-C."/>
        </authorList>
    </citation>
    <scope>NUCLEOTIDE SEQUENCE [LARGE SCALE GENOMIC DNA]</scope>
    <source>
        <strain evidence="5 6">Wushi-C6</strain>
    </source>
</reference>
<evidence type="ECO:0000256" key="3">
    <source>
        <dbReference type="ARBA" id="ARBA00023004"/>
    </source>
</evidence>
<dbReference type="Proteomes" id="UP001281203">
    <property type="component" value="Unassembled WGS sequence"/>
</dbReference>
<dbReference type="CDD" id="cd12107">
    <property type="entry name" value="Hemerythrin"/>
    <property type="match status" value="1"/>
</dbReference>
<protein>
    <submittedName>
        <fullName evidence="5">Bacteriohemerythrin</fullName>
    </submittedName>
</protein>
<evidence type="ECO:0000256" key="2">
    <source>
        <dbReference type="ARBA" id="ARBA00022723"/>
    </source>
</evidence>
<dbReference type="Gene3D" id="1.20.120.50">
    <property type="entry name" value="Hemerythrin-like"/>
    <property type="match status" value="1"/>
</dbReference>
<name>A0ABU3X034_9EURY</name>
<accession>A0ABU3X034</accession>
<dbReference type="NCBIfam" id="TIGR02481">
    <property type="entry name" value="hemeryth_dom"/>
    <property type="match status" value="1"/>
</dbReference>
<sequence length="135" mass="15337">MTFMKWSDDLSVGVGEIDGQHRNLVSLINDLHDAMLEKRGKDVLGKVLADLAAYTQYHFSTEEQYMQKFGYAGLAAHRREHQAFVARVGEFAKGFEEGRLGLSIQVMGFLRDWVANHIRGSDVRYADCFREHGLS</sequence>
<keyword evidence="3" id="KW-0408">Iron</keyword>
<gene>
    <name evidence="5" type="ORF">F8E02_02930</name>
</gene>
<evidence type="ECO:0000313" key="6">
    <source>
        <dbReference type="Proteomes" id="UP001281203"/>
    </source>
</evidence>
<dbReference type="InterPro" id="IPR035938">
    <property type="entry name" value="Hemerythrin-like_sf"/>
</dbReference>
<dbReference type="EMBL" id="WBKO01000001">
    <property type="protein sequence ID" value="MDV2480977.1"/>
    <property type="molecule type" value="Genomic_DNA"/>
</dbReference>
<dbReference type="NCBIfam" id="NF033749">
    <property type="entry name" value="bact_hemeryth"/>
    <property type="match status" value="1"/>
</dbReference>
<dbReference type="Pfam" id="PF01814">
    <property type="entry name" value="Hemerythrin"/>
    <property type="match status" value="1"/>
</dbReference>
<dbReference type="InterPro" id="IPR050669">
    <property type="entry name" value="Hemerythrin"/>
</dbReference>
<comment type="caution">
    <text evidence="5">The sequence shown here is derived from an EMBL/GenBank/DDBJ whole genome shotgun (WGS) entry which is preliminary data.</text>
</comment>
<keyword evidence="2" id="KW-0479">Metal-binding</keyword>
<evidence type="ECO:0000259" key="4">
    <source>
        <dbReference type="Pfam" id="PF01814"/>
    </source>
</evidence>
<dbReference type="PANTHER" id="PTHR37164">
    <property type="entry name" value="BACTERIOHEMERYTHRIN"/>
    <property type="match status" value="1"/>
</dbReference>
<dbReference type="RefSeq" id="WP_317063961.1">
    <property type="nucleotide sequence ID" value="NZ_WBKO01000001.1"/>
</dbReference>
<feature type="domain" description="Hemerythrin-like" evidence="4">
    <location>
        <begin position="13"/>
        <end position="122"/>
    </location>
</feature>
<dbReference type="InterPro" id="IPR016131">
    <property type="entry name" value="Haemerythrin_Fe_BS"/>
</dbReference>
<dbReference type="PANTHER" id="PTHR37164:SF1">
    <property type="entry name" value="BACTERIOHEMERYTHRIN"/>
    <property type="match status" value="1"/>
</dbReference>
<dbReference type="SUPFAM" id="SSF47188">
    <property type="entry name" value="Hemerythrin-like"/>
    <property type="match status" value="1"/>
</dbReference>
<dbReference type="PROSITE" id="PS00550">
    <property type="entry name" value="HEMERYTHRINS"/>
    <property type="match status" value="1"/>
</dbReference>
<organism evidence="5 6">
    <name type="scientific">Methanoculleus caldifontis</name>
    <dbReference type="NCBI Taxonomy" id="2651577"/>
    <lineage>
        <taxon>Archaea</taxon>
        <taxon>Methanobacteriati</taxon>
        <taxon>Methanobacteriota</taxon>
        <taxon>Stenosarchaea group</taxon>
        <taxon>Methanomicrobia</taxon>
        <taxon>Methanomicrobiales</taxon>
        <taxon>Methanomicrobiaceae</taxon>
        <taxon>Methanoculleus</taxon>
    </lineage>
</organism>
<keyword evidence="6" id="KW-1185">Reference proteome</keyword>
<comment type="similarity">
    <text evidence="1">Belongs to the hemerythrin family.</text>
</comment>